<evidence type="ECO:0000313" key="3">
    <source>
        <dbReference type="EMBL" id="KGA95645.1"/>
    </source>
</evidence>
<sequence>MEWEVTMMEWYTWVFSGIGVFALTILTSKQMSKSKKVKQKQKGGKNSNNYQSAGSMTINSPKKEE</sequence>
<evidence type="ECO:0000256" key="2">
    <source>
        <dbReference type="SAM" id="Phobius"/>
    </source>
</evidence>
<comment type="caution">
    <text evidence="3">The sequence shown here is derived from an EMBL/GenBank/DDBJ whole genome shotgun (WGS) entry which is preliminary data.</text>
</comment>
<evidence type="ECO:0000313" key="4">
    <source>
        <dbReference type="Proteomes" id="UP000002754"/>
    </source>
</evidence>
<feature type="compositionally biased region" description="Basic residues" evidence="1">
    <location>
        <begin position="32"/>
        <end position="43"/>
    </location>
</feature>
<reference evidence="3 4" key="1">
    <citation type="journal article" date="2014" name="Genome Announc.">
        <title>Draft Genome Sequence of Bacillus alcalophilus AV1934, a Classic Alkaliphile Isolated from Human Feces in 1934.</title>
        <authorList>
            <person name="Attie O."/>
            <person name="Jayaprakash A."/>
            <person name="Shah H."/>
            <person name="Paulsen I.T."/>
            <person name="Morino M."/>
            <person name="Takahashi Y."/>
            <person name="Narumi I."/>
            <person name="Sachidanandam R."/>
            <person name="Satoh K."/>
            <person name="Ito M."/>
            <person name="Krulwich T.A."/>
        </authorList>
    </citation>
    <scope>NUCLEOTIDE SEQUENCE [LARGE SCALE GENOMIC DNA]</scope>
    <source>
        <strain evidence="3 4">AV1934</strain>
    </source>
</reference>
<dbReference type="AlphaFoldDB" id="A0A094XA40"/>
<feature type="compositionally biased region" description="Polar residues" evidence="1">
    <location>
        <begin position="50"/>
        <end position="65"/>
    </location>
</feature>
<evidence type="ECO:0000256" key="1">
    <source>
        <dbReference type="SAM" id="MobiDB-lite"/>
    </source>
</evidence>
<feature type="transmembrane region" description="Helical" evidence="2">
    <location>
        <begin position="12"/>
        <end position="28"/>
    </location>
</feature>
<gene>
    <name evidence="3" type="ORF">BALCAV_0221185</name>
</gene>
<dbReference type="EMBL" id="ALPT02000118">
    <property type="protein sequence ID" value="KGA95645.1"/>
    <property type="molecule type" value="Genomic_DNA"/>
</dbReference>
<protein>
    <submittedName>
        <fullName evidence="3">Uncharacterized protein</fullName>
    </submittedName>
</protein>
<accession>A0A094XA40</accession>
<name>A0A094XA40_ALKAL</name>
<dbReference type="STRING" id="1218173.BALCAV_0221185"/>
<keyword evidence="2" id="KW-0472">Membrane</keyword>
<keyword evidence="2" id="KW-0812">Transmembrane</keyword>
<proteinExistence type="predicted"/>
<dbReference type="Proteomes" id="UP000002754">
    <property type="component" value="Unassembled WGS sequence"/>
</dbReference>
<keyword evidence="4" id="KW-1185">Reference proteome</keyword>
<organism evidence="3 4">
    <name type="scientific">Alkalihalobacillus alcalophilus ATCC 27647 = CGMCC 1.3604</name>
    <dbReference type="NCBI Taxonomy" id="1218173"/>
    <lineage>
        <taxon>Bacteria</taxon>
        <taxon>Bacillati</taxon>
        <taxon>Bacillota</taxon>
        <taxon>Bacilli</taxon>
        <taxon>Bacillales</taxon>
        <taxon>Bacillaceae</taxon>
        <taxon>Alkalihalobacillus</taxon>
    </lineage>
</organism>
<keyword evidence="2" id="KW-1133">Transmembrane helix</keyword>
<feature type="region of interest" description="Disordered" evidence="1">
    <location>
        <begin position="31"/>
        <end position="65"/>
    </location>
</feature>